<dbReference type="EMBL" id="LT629972">
    <property type="protein sequence ID" value="SEI15889.1"/>
    <property type="molecule type" value="Genomic_DNA"/>
</dbReference>
<evidence type="ECO:0000313" key="2">
    <source>
        <dbReference type="EMBL" id="SEI15889.1"/>
    </source>
</evidence>
<sequence>MDIQKLHRDVREHRSLFVRVPLGKVVRVRQYFVTLMYLLVILGAMVNIAWTGRIMEFSILSWSMSYCVFVLLIAMLQCVDIIASVRSAEIERRTKIELPEGCSVAIGIQLQEQKWFCQLYDRRSKGLARKAFELENDWRSWQRIDSKAAPDYTRDFKAFYWSLPEPGRFMTLVVGFFAIIATLVITLGASQEAYFELWDSWKGYLRLWGILAIAIAYAALPFLAAKMMLKEIFLSSLDLLDIPGTTDRMFYRYIRQMVWAASVVPCNPEKNKKVLGWIDKVLNFFSMPVIDLLKVVGFCAFGCVFLMAVALWSCIVLLFRVVRFCVWELPFFFNFIWGFLVLWITT</sequence>
<evidence type="ECO:0000313" key="3">
    <source>
        <dbReference type="Proteomes" id="UP000182272"/>
    </source>
</evidence>
<proteinExistence type="predicted"/>
<accession>A0A1H6NJZ7</accession>
<feature type="transmembrane region" description="Helical" evidence="1">
    <location>
        <begin position="62"/>
        <end position="85"/>
    </location>
</feature>
<organism evidence="2 3">
    <name type="scientific">Pseudomonas asplenii</name>
    <dbReference type="NCBI Taxonomy" id="53407"/>
    <lineage>
        <taxon>Bacteria</taxon>
        <taxon>Pseudomonadati</taxon>
        <taxon>Pseudomonadota</taxon>
        <taxon>Gammaproteobacteria</taxon>
        <taxon>Pseudomonadales</taxon>
        <taxon>Pseudomonadaceae</taxon>
        <taxon>Pseudomonas</taxon>
    </lineage>
</organism>
<feature type="transmembrane region" description="Helical" evidence="1">
    <location>
        <begin position="295"/>
        <end position="321"/>
    </location>
</feature>
<protein>
    <submittedName>
        <fullName evidence="2">Uncharacterized protein</fullName>
    </submittedName>
</protein>
<name>A0A1H6NJZ7_9PSED</name>
<gene>
    <name evidence="2" type="ORF">SAMN05216581_3052</name>
</gene>
<feature type="transmembrane region" description="Helical" evidence="1">
    <location>
        <begin position="31"/>
        <end position="50"/>
    </location>
</feature>
<feature type="transmembrane region" description="Helical" evidence="1">
    <location>
        <begin position="169"/>
        <end position="187"/>
    </location>
</feature>
<keyword evidence="1" id="KW-0812">Transmembrane</keyword>
<keyword evidence="1" id="KW-0472">Membrane</keyword>
<dbReference type="AlphaFoldDB" id="A0A1H6NJZ7"/>
<dbReference type="OrthoDB" id="7022303at2"/>
<evidence type="ECO:0000256" key="1">
    <source>
        <dbReference type="SAM" id="Phobius"/>
    </source>
</evidence>
<feature type="transmembrane region" description="Helical" evidence="1">
    <location>
        <begin position="327"/>
        <end position="345"/>
    </location>
</feature>
<reference evidence="2 3" key="1">
    <citation type="submission" date="2016-10" db="EMBL/GenBank/DDBJ databases">
        <authorList>
            <person name="de Groot N.N."/>
        </authorList>
    </citation>
    <scope>NUCLEOTIDE SEQUENCE [LARGE SCALE GENOMIC DNA]</scope>
    <source>
        <strain evidence="2 3">LMG 2158</strain>
    </source>
</reference>
<dbReference type="Proteomes" id="UP000182272">
    <property type="component" value="Chromosome I"/>
</dbReference>
<dbReference type="RefSeq" id="WP_026007883.1">
    <property type="nucleotide sequence ID" value="NZ_LT629972.1"/>
</dbReference>
<feature type="transmembrane region" description="Helical" evidence="1">
    <location>
        <begin position="207"/>
        <end position="225"/>
    </location>
</feature>
<keyword evidence="1" id="KW-1133">Transmembrane helix</keyword>